<sequence>MLQQAVKDAKERTPDAAAEAEMIDFGTFSADDLEETIKKHVCTLRAAKLLQGVNDLVLRLTTETGPVEQVEV</sequence>
<accession>A0ACC3DZE4</accession>
<dbReference type="EMBL" id="JAWDJW010000014">
    <property type="protein sequence ID" value="KAK3082065.1"/>
    <property type="molecule type" value="Genomic_DNA"/>
</dbReference>
<organism evidence="1 2">
    <name type="scientific">Coniosporium uncinatum</name>
    <dbReference type="NCBI Taxonomy" id="93489"/>
    <lineage>
        <taxon>Eukaryota</taxon>
        <taxon>Fungi</taxon>
        <taxon>Dikarya</taxon>
        <taxon>Ascomycota</taxon>
        <taxon>Pezizomycotina</taxon>
        <taxon>Dothideomycetes</taxon>
        <taxon>Dothideomycetes incertae sedis</taxon>
        <taxon>Coniosporium</taxon>
    </lineage>
</organism>
<keyword evidence="2" id="KW-1185">Reference proteome</keyword>
<name>A0ACC3DZE4_9PEZI</name>
<comment type="caution">
    <text evidence="1">The sequence shown here is derived from an EMBL/GenBank/DDBJ whole genome shotgun (WGS) entry which is preliminary data.</text>
</comment>
<proteinExistence type="predicted"/>
<gene>
    <name evidence="1" type="ORF">LTS18_005828</name>
</gene>
<reference evidence="1" key="1">
    <citation type="submission" date="2024-09" db="EMBL/GenBank/DDBJ databases">
        <title>Black Yeasts Isolated from many extreme environments.</title>
        <authorList>
            <person name="Coleine C."/>
            <person name="Stajich J.E."/>
            <person name="Selbmann L."/>
        </authorList>
    </citation>
    <scope>NUCLEOTIDE SEQUENCE</scope>
    <source>
        <strain evidence="1">CCFEE 5737</strain>
    </source>
</reference>
<evidence type="ECO:0000313" key="1">
    <source>
        <dbReference type="EMBL" id="KAK3082065.1"/>
    </source>
</evidence>
<dbReference type="Proteomes" id="UP001186974">
    <property type="component" value="Unassembled WGS sequence"/>
</dbReference>
<protein>
    <submittedName>
        <fullName evidence="1">Uncharacterized protein</fullName>
    </submittedName>
</protein>
<evidence type="ECO:0000313" key="2">
    <source>
        <dbReference type="Proteomes" id="UP001186974"/>
    </source>
</evidence>